<organism evidence="1 2">
    <name type="scientific">Crossiella cryophila</name>
    <dbReference type="NCBI Taxonomy" id="43355"/>
    <lineage>
        <taxon>Bacteria</taxon>
        <taxon>Bacillati</taxon>
        <taxon>Actinomycetota</taxon>
        <taxon>Actinomycetes</taxon>
        <taxon>Pseudonocardiales</taxon>
        <taxon>Pseudonocardiaceae</taxon>
        <taxon>Crossiella</taxon>
    </lineage>
</organism>
<evidence type="ECO:0000313" key="2">
    <source>
        <dbReference type="Proteomes" id="UP000533598"/>
    </source>
</evidence>
<protein>
    <submittedName>
        <fullName evidence="1">AcrR family transcriptional regulator</fullName>
    </submittedName>
</protein>
<dbReference type="SUPFAM" id="SSF46689">
    <property type="entry name" value="Homeodomain-like"/>
    <property type="match status" value="1"/>
</dbReference>
<proteinExistence type="predicted"/>
<keyword evidence="2" id="KW-1185">Reference proteome</keyword>
<dbReference type="Gene3D" id="1.10.10.60">
    <property type="entry name" value="Homeodomain-like"/>
    <property type="match status" value="1"/>
</dbReference>
<dbReference type="SUPFAM" id="SSF48498">
    <property type="entry name" value="Tetracyclin repressor-like, C-terminal domain"/>
    <property type="match status" value="1"/>
</dbReference>
<sequence>MTTSPPEGGRRRPGPAPRLSRDLIAEAVLGVGFEEVTVTAVAQRLSATHAALYRHVTDRDDLVRAAVERVADRAPQPELGPDWDQLLRGEAWVRWRIFTEYPGIRQAVAGLSWSTDPFGARSLPVIRHLISLGFPAEAALLATDVVIDMVDESAVTAVDTRRLGPEAVGQRIQDSFPDPELDTDLRRIAFQAMVEDQDVWFGNKLDVVLAGIRVTLAPGTAGTPTGDA</sequence>
<gene>
    <name evidence="1" type="ORF">HNR67_002322</name>
</gene>
<dbReference type="InterPro" id="IPR036271">
    <property type="entry name" value="Tet_transcr_reg_TetR-rel_C_sf"/>
</dbReference>
<reference evidence="1 2" key="1">
    <citation type="submission" date="2020-08" db="EMBL/GenBank/DDBJ databases">
        <title>Sequencing the genomes of 1000 actinobacteria strains.</title>
        <authorList>
            <person name="Klenk H.-P."/>
        </authorList>
    </citation>
    <scope>NUCLEOTIDE SEQUENCE [LARGE SCALE GENOMIC DNA]</scope>
    <source>
        <strain evidence="1 2">DSM 44230</strain>
    </source>
</reference>
<accession>A0A7W7CAN8</accession>
<evidence type="ECO:0000313" key="1">
    <source>
        <dbReference type="EMBL" id="MBB4676204.1"/>
    </source>
</evidence>
<name>A0A7W7CAN8_9PSEU</name>
<dbReference type="InterPro" id="IPR009057">
    <property type="entry name" value="Homeodomain-like_sf"/>
</dbReference>
<dbReference type="Proteomes" id="UP000533598">
    <property type="component" value="Unassembled WGS sequence"/>
</dbReference>
<dbReference type="AlphaFoldDB" id="A0A7W7CAN8"/>
<comment type="caution">
    <text evidence="1">The sequence shown here is derived from an EMBL/GenBank/DDBJ whole genome shotgun (WGS) entry which is preliminary data.</text>
</comment>
<dbReference type="RefSeq" id="WP_185002059.1">
    <property type="nucleotide sequence ID" value="NZ_BAAAUI010000016.1"/>
</dbReference>
<dbReference type="Gene3D" id="1.10.357.10">
    <property type="entry name" value="Tetracycline Repressor, domain 2"/>
    <property type="match status" value="1"/>
</dbReference>
<dbReference type="EMBL" id="JACHMH010000001">
    <property type="protein sequence ID" value="MBB4676204.1"/>
    <property type="molecule type" value="Genomic_DNA"/>
</dbReference>